<dbReference type="Gene3D" id="1.10.510.10">
    <property type="entry name" value="Transferase(Phosphotransferase) domain 1"/>
    <property type="match status" value="1"/>
</dbReference>
<comment type="caution">
    <text evidence="7">The sequence shown here is derived from an EMBL/GenBank/DDBJ whole genome shotgun (WGS) entry which is preliminary data.</text>
</comment>
<evidence type="ECO:0000313" key="8">
    <source>
        <dbReference type="Proteomes" id="UP000315471"/>
    </source>
</evidence>
<dbReference type="Proteomes" id="UP000315471">
    <property type="component" value="Unassembled WGS sequence"/>
</dbReference>
<dbReference type="GO" id="GO:0004674">
    <property type="term" value="F:protein serine/threonine kinase activity"/>
    <property type="evidence" value="ECO:0007669"/>
    <property type="project" value="UniProtKB-EC"/>
</dbReference>
<dbReference type="InterPro" id="IPR008271">
    <property type="entry name" value="Ser/Thr_kinase_AS"/>
</dbReference>
<dbReference type="PROSITE" id="PS00108">
    <property type="entry name" value="PROTEIN_KINASE_ST"/>
    <property type="match status" value="1"/>
</dbReference>
<dbReference type="PANTHER" id="PTHR43289">
    <property type="entry name" value="MITOGEN-ACTIVATED PROTEIN KINASE KINASE KINASE 20-RELATED"/>
    <property type="match status" value="1"/>
</dbReference>
<keyword evidence="2" id="KW-0547">Nucleotide-binding</keyword>
<dbReference type="SMART" id="SM00220">
    <property type="entry name" value="S_TKc"/>
    <property type="match status" value="1"/>
</dbReference>
<evidence type="ECO:0000256" key="1">
    <source>
        <dbReference type="ARBA" id="ARBA00022679"/>
    </source>
</evidence>
<dbReference type="SUPFAM" id="SSF56112">
    <property type="entry name" value="Protein kinase-like (PK-like)"/>
    <property type="match status" value="1"/>
</dbReference>
<dbReference type="InterPro" id="IPR011990">
    <property type="entry name" value="TPR-like_helical_dom_sf"/>
</dbReference>
<dbReference type="InterPro" id="IPR000719">
    <property type="entry name" value="Prot_kinase_dom"/>
</dbReference>
<dbReference type="OrthoDB" id="9801841at2"/>
<evidence type="ECO:0000313" key="7">
    <source>
        <dbReference type="EMBL" id="TWU36678.1"/>
    </source>
</evidence>
<sequence>MGLENLSANELREIDTICLRFETSLREGKSVSVEKAISDYQGEHVSLLEEELQAIQEEIRHSDLDDDLLSIEDRLPRPGTMIGPYSIDHLIERGGMGVVYSAFDRRLHRQVAIKMMAIQGERHHRLRERFEREARAVASISHPNVVELFDVGVEKGLPYAVMEFLEGQTLDQFLLEKKLSVCDIRSIGIQIADALEVAHQNGVVHRDLKPNNVMVSGHGSGSKRLNEDCSEEGMVGPRVKIFDFGLSRSEANMFVGSQPGSNQDETEDERTREGIVMGTPGYMSPEQARGEQAGPSSDLFALGCLLYEAFYHKRAFDGATKAARFASTLEHSPLGDPVLRGRDPELAKLIDDCLQKDPRLRPSSAASISERLHETPGREVLSSSAFGRRRLFELLVGGTLGGFAAVALRNSALGDASKESIANIDSIAVLSFVDLGRQTDDLASGSVGRPVGGREIFRGDQLAALLVNELSRMNDVKVTPFRPLVANTRKEYLQIGDDLNVDALLTGTFQSTRRGTKAIDEIDIQLVSSKSGNQLWGRRFLSETGESLLEQSRFASEIASAIGRSLTSTAEERKPPNVSAFSCLVDGSARSDPDSPEGLRKSLDCFWSAHSKDELFAAPLAGLGLTSITLAAQCGVDESIELIQQARETTVDALALDPASVDARLAQAMIQWQTLYEYDKAKQILLSLMDETPNHWRVRHQLGMLELVLGDVDEGLKRLREATQLNPTSLIAKLGLARAYWFTGNLKRASTDAKRIRDQHTESAYARGVLIDFYEQQGDWQLAAAEHVDIDFGDVKVGGKLDEDSYFEQRSKLDIDKYPYGPFGTLLNVAILRARRGSLIDDAKLGELADPTPPMLPFLLATHPMFQNARRLERAQEILPRPTR</sequence>
<dbReference type="SUPFAM" id="SSF48452">
    <property type="entry name" value="TPR-like"/>
    <property type="match status" value="1"/>
</dbReference>
<keyword evidence="1 7" id="KW-0808">Transferase</keyword>
<dbReference type="RefSeq" id="WP_146602071.1">
    <property type="nucleotide sequence ID" value="NZ_SJPY01000008.1"/>
</dbReference>
<dbReference type="GO" id="GO:0005524">
    <property type="term" value="F:ATP binding"/>
    <property type="evidence" value="ECO:0007669"/>
    <property type="project" value="UniProtKB-KW"/>
</dbReference>
<keyword evidence="5" id="KW-0802">TPR repeat</keyword>
<accession>A0A5C6DIY1</accession>
<dbReference type="Pfam" id="PF00069">
    <property type="entry name" value="Pkinase"/>
    <property type="match status" value="1"/>
</dbReference>
<evidence type="ECO:0000256" key="4">
    <source>
        <dbReference type="ARBA" id="ARBA00022840"/>
    </source>
</evidence>
<gene>
    <name evidence="7" type="primary">pknB_17</name>
    <name evidence="7" type="ORF">Q31b_49600</name>
</gene>
<evidence type="ECO:0000256" key="2">
    <source>
        <dbReference type="ARBA" id="ARBA00022741"/>
    </source>
</evidence>
<reference evidence="7 8" key="1">
    <citation type="submission" date="2019-02" db="EMBL/GenBank/DDBJ databases">
        <title>Deep-cultivation of Planctomycetes and their phenomic and genomic characterization uncovers novel biology.</title>
        <authorList>
            <person name="Wiegand S."/>
            <person name="Jogler M."/>
            <person name="Boedeker C."/>
            <person name="Pinto D."/>
            <person name="Vollmers J."/>
            <person name="Rivas-Marin E."/>
            <person name="Kohn T."/>
            <person name="Peeters S.H."/>
            <person name="Heuer A."/>
            <person name="Rast P."/>
            <person name="Oberbeckmann S."/>
            <person name="Bunk B."/>
            <person name="Jeske O."/>
            <person name="Meyerdierks A."/>
            <person name="Storesund J.E."/>
            <person name="Kallscheuer N."/>
            <person name="Luecker S."/>
            <person name="Lage O.M."/>
            <person name="Pohl T."/>
            <person name="Merkel B.J."/>
            <person name="Hornburger P."/>
            <person name="Mueller R.-W."/>
            <person name="Bruemmer F."/>
            <person name="Labrenz M."/>
            <person name="Spormann A.M."/>
            <person name="Op Den Camp H."/>
            <person name="Overmann J."/>
            <person name="Amann R."/>
            <person name="Jetten M.S.M."/>
            <person name="Mascher T."/>
            <person name="Medema M.H."/>
            <person name="Devos D.P."/>
            <person name="Kaster A.-K."/>
            <person name="Ovreas L."/>
            <person name="Rohde M."/>
            <person name="Galperin M.Y."/>
            <person name="Jogler C."/>
        </authorList>
    </citation>
    <scope>NUCLEOTIDE SEQUENCE [LARGE SCALE GENOMIC DNA]</scope>
    <source>
        <strain evidence="7 8">Q31b</strain>
    </source>
</reference>
<dbReference type="InterPro" id="IPR011009">
    <property type="entry name" value="Kinase-like_dom_sf"/>
</dbReference>
<evidence type="ECO:0000259" key="6">
    <source>
        <dbReference type="PROSITE" id="PS50011"/>
    </source>
</evidence>
<dbReference type="EMBL" id="SJPY01000008">
    <property type="protein sequence ID" value="TWU36678.1"/>
    <property type="molecule type" value="Genomic_DNA"/>
</dbReference>
<keyword evidence="3 7" id="KW-0418">Kinase</keyword>
<evidence type="ECO:0000256" key="3">
    <source>
        <dbReference type="ARBA" id="ARBA00022777"/>
    </source>
</evidence>
<dbReference type="PROSITE" id="PS50005">
    <property type="entry name" value="TPR"/>
    <property type="match status" value="1"/>
</dbReference>
<dbReference type="EC" id="2.7.11.1" evidence="7"/>
<keyword evidence="4" id="KW-0067">ATP-binding</keyword>
<name>A0A5C6DIY1_9BACT</name>
<evidence type="ECO:0000256" key="5">
    <source>
        <dbReference type="PROSITE-ProRule" id="PRU00339"/>
    </source>
</evidence>
<keyword evidence="8" id="KW-1185">Reference proteome</keyword>
<dbReference type="AlphaFoldDB" id="A0A5C6DIY1"/>
<dbReference type="PANTHER" id="PTHR43289:SF6">
    <property type="entry name" value="SERINE_THREONINE-PROTEIN KINASE NEKL-3"/>
    <property type="match status" value="1"/>
</dbReference>
<dbReference type="InterPro" id="IPR019734">
    <property type="entry name" value="TPR_rpt"/>
</dbReference>
<dbReference type="Gene3D" id="1.25.40.10">
    <property type="entry name" value="Tetratricopeptide repeat domain"/>
    <property type="match status" value="1"/>
</dbReference>
<organism evidence="7 8">
    <name type="scientific">Novipirellula aureliae</name>
    <dbReference type="NCBI Taxonomy" id="2527966"/>
    <lineage>
        <taxon>Bacteria</taxon>
        <taxon>Pseudomonadati</taxon>
        <taxon>Planctomycetota</taxon>
        <taxon>Planctomycetia</taxon>
        <taxon>Pirellulales</taxon>
        <taxon>Pirellulaceae</taxon>
        <taxon>Novipirellula</taxon>
    </lineage>
</organism>
<protein>
    <submittedName>
        <fullName evidence="7">Serine/threonine-protein kinase PknB</fullName>
        <ecNumber evidence="7">2.7.11.1</ecNumber>
    </submittedName>
</protein>
<proteinExistence type="predicted"/>
<dbReference type="Gene3D" id="3.30.200.20">
    <property type="entry name" value="Phosphorylase Kinase, domain 1"/>
    <property type="match status" value="1"/>
</dbReference>
<dbReference type="Pfam" id="PF14559">
    <property type="entry name" value="TPR_19"/>
    <property type="match status" value="1"/>
</dbReference>
<feature type="repeat" description="TPR" evidence="5">
    <location>
        <begin position="696"/>
        <end position="729"/>
    </location>
</feature>
<feature type="domain" description="Protein kinase" evidence="6">
    <location>
        <begin position="85"/>
        <end position="376"/>
    </location>
</feature>
<dbReference type="CDD" id="cd14014">
    <property type="entry name" value="STKc_PknB_like"/>
    <property type="match status" value="1"/>
</dbReference>
<dbReference type="PROSITE" id="PS50011">
    <property type="entry name" value="PROTEIN_KINASE_DOM"/>
    <property type="match status" value="1"/>
</dbReference>